<dbReference type="GO" id="GO:0046677">
    <property type="term" value="P:response to antibiotic"/>
    <property type="evidence" value="ECO:0007669"/>
    <property type="project" value="TreeGrafter"/>
</dbReference>
<evidence type="ECO:0000313" key="4">
    <source>
        <dbReference type="EMBL" id="THF25815.1"/>
    </source>
</evidence>
<comment type="similarity">
    <text evidence="2">Belongs to the membrane fusion protein (MFP) (TC 8.A.1) family.</text>
</comment>
<dbReference type="GO" id="GO:0022857">
    <property type="term" value="F:transmembrane transporter activity"/>
    <property type="evidence" value="ECO:0007669"/>
    <property type="project" value="InterPro"/>
</dbReference>
<comment type="caution">
    <text evidence="4">The sequence shown here is derived from an EMBL/GenBank/DDBJ whole genome shotgun (WGS) entry which is preliminary data.</text>
</comment>
<proteinExistence type="inferred from homology"/>
<dbReference type="Proteomes" id="UP000310574">
    <property type="component" value="Unassembled WGS sequence"/>
</dbReference>
<dbReference type="Pfam" id="PF25944">
    <property type="entry name" value="Beta-barrel_RND"/>
    <property type="match status" value="1"/>
</dbReference>
<dbReference type="Gene3D" id="2.40.50.100">
    <property type="match status" value="1"/>
</dbReference>
<comment type="subcellular location">
    <subcellularLocation>
        <location evidence="1">Cell inner membrane</location>
        <topology evidence="1">Lipid-anchor</topology>
    </subcellularLocation>
</comment>
<reference evidence="4 5" key="1">
    <citation type="submission" date="2019-04" db="EMBL/GenBank/DDBJ databases">
        <title>Draft genome sequence of Pseudomonas sp. M7D1 isolated from rhizosphere of plant the flowery desert.</title>
        <authorList>
            <person name="Poblete-Morales M."/>
            <person name="Plaza N."/>
            <person name="Corsini G."/>
            <person name="Silva E."/>
        </authorList>
    </citation>
    <scope>NUCLEOTIDE SEQUENCE [LARGE SCALE GENOMIC DNA]</scope>
    <source>
        <strain evidence="4 5">M7D1</strain>
    </source>
</reference>
<dbReference type="InterPro" id="IPR058626">
    <property type="entry name" value="MdtA-like_b-barrel"/>
</dbReference>
<evidence type="ECO:0000256" key="1">
    <source>
        <dbReference type="ARBA" id="ARBA00004519"/>
    </source>
</evidence>
<dbReference type="PANTHER" id="PTHR30158:SF10">
    <property type="entry name" value="CATION EFFLUX PUMP"/>
    <property type="match status" value="1"/>
</dbReference>
<feature type="domain" description="Multidrug resistance protein MdtA-like beta-barrel" evidence="3">
    <location>
        <begin position="98"/>
        <end position="180"/>
    </location>
</feature>
<dbReference type="GO" id="GO:0030313">
    <property type="term" value="C:cell envelope"/>
    <property type="evidence" value="ECO:0007669"/>
    <property type="project" value="UniProtKB-SubCell"/>
</dbReference>
<dbReference type="GO" id="GO:0005886">
    <property type="term" value="C:plasma membrane"/>
    <property type="evidence" value="ECO:0007669"/>
    <property type="project" value="TreeGrafter"/>
</dbReference>
<dbReference type="NCBIfam" id="TIGR01730">
    <property type="entry name" value="RND_mfp"/>
    <property type="match status" value="1"/>
</dbReference>
<evidence type="ECO:0000259" key="3">
    <source>
        <dbReference type="Pfam" id="PF25944"/>
    </source>
</evidence>
<organism evidence="4 5">
    <name type="scientific">Pseudomonas atacamensis</name>
    <dbReference type="NCBI Taxonomy" id="2565368"/>
    <lineage>
        <taxon>Bacteria</taxon>
        <taxon>Pseudomonadati</taxon>
        <taxon>Pseudomonadota</taxon>
        <taxon>Gammaproteobacteria</taxon>
        <taxon>Pseudomonadales</taxon>
        <taxon>Pseudomonadaceae</taxon>
        <taxon>Pseudomonas</taxon>
    </lineage>
</organism>
<protein>
    <submittedName>
        <fullName evidence="4">Efflux RND transporter periplasmic adaptor subunit</fullName>
    </submittedName>
</protein>
<gene>
    <name evidence="4" type="ORF">E5170_28110</name>
</gene>
<dbReference type="PANTHER" id="PTHR30158">
    <property type="entry name" value="ACRA/E-RELATED COMPONENT OF DRUG EFFLUX TRANSPORTER"/>
    <property type="match status" value="1"/>
</dbReference>
<dbReference type="Gene3D" id="1.10.287.470">
    <property type="entry name" value="Helix hairpin bin"/>
    <property type="match status" value="1"/>
</dbReference>
<dbReference type="Gene3D" id="2.40.30.170">
    <property type="match status" value="1"/>
</dbReference>
<dbReference type="EMBL" id="SSBS01000012">
    <property type="protein sequence ID" value="THF25815.1"/>
    <property type="molecule type" value="Genomic_DNA"/>
</dbReference>
<dbReference type="InterPro" id="IPR006143">
    <property type="entry name" value="RND_pump_MFP"/>
</dbReference>
<dbReference type="SUPFAM" id="SSF111369">
    <property type="entry name" value="HlyD-like secretion proteins"/>
    <property type="match status" value="1"/>
</dbReference>
<accession>A0AAQ2D6Y7</accession>
<sequence>MPLRVCRSNFARVNRLTGDDAVSSGETEKIRAQVQRAEAALAAAQAQLTLRILDLEWATVRAPISGRISDRRVDTGNLVTGGPGVAATLLTTINAVDPIYFSFDASEALFLKSRRAQEQSGASTRVQVRLHDELTYTWNGSLYFTDNGLNPRSGTIRGRATIANPQGFLAPGMFGNMRLANSGSPCADSLGMAGAQASCALLTLASCAVGHLASRPMTRLVPWMRRYLCSTDEDGFGVGWRLVLQ</sequence>
<evidence type="ECO:0000313" key="5">
    <source>
        <dbReference type="Proteomes" id="UP000310574"/>
    </source>
</evidence>
<dbReference type="AlphaFoldDB" id="A0AAQ2D6Y7"/>
<evidence type="ECO:0000256" key="2">
    <source>
        <dbReference type="ARBA" id="ARBA00009477"/>
    </source>
</evidence>
<name>A0AAQ2D6Y7_9PSED</name>